<dbReference type="SUPFAM" id="SSF48403">
    <property type="entry name" value="Ankyrin repeat"/>
    <property type="match status" value="1"/>
</dbReference>
<dbReference type="EMBL" id="CCKQ01015053">
    <property type="protein sequence ID" value="CDW86866.1"/>
    <property type="molecule type" value="Genomic_DNA"/>
</dbReference>
<dbReference type="Proteomes" id="UP000039865">
    <property type="component" value="Unassembled WGS sequence"/>
</dbReference>
<dbReference type="InParanoid" id="A0A078AXS6"/>
<protein>
    <submittedName>
        <fullName evidence="2">Ankyrin repeat</fullName>
    </submittedName>
</protein>
<dbReference type="SMART" id="SM00248">
    <property type="entry name" value="ANK"/>
    <property type="match status" value="2"/>
</dbReference>
<proteinExistence type="predicted"/>
<dbReference type="PROSITE" id="PS50088">
    <property type="entry name" value="ANK_REPEAT"/>
    <property type="match status" value="2"/>
</dbReference>
<name>A0A078AXS6_STYLE</name>
<dbReference type="PANTHER" id="PTHR24127">
    <property type="entry name" value="ANKYRIN REPEAT AND EF-HAND DOMAIN-CONTAINING PROTEIN 1"/>
    <property type="match status" value="1"/>
</dbReference>
<feature type="repeat" description="ANK" evidence="1">
    <location>
        <begin position="221"/>
        <end position="253"/>
    </location>
</feature>
<accession>A0A078AXS6</accession>
<evidence type="ECO:0000313" key="2">
    <source>
        <dbReference type="EMBL" id="CDW86866.1"/>
    </source>
</evidence>
<dbReference type="Pfam" id="PF12796">
    <property type="entry name" value="Ank_2"/>
    <property type="match status" value="1"/>
</dbReference>
<organism evidence="2 3">
    <name type="scientific">Stylonychia lemnae</name>
    <name type="common">Ciliate</name>
    <dbReference type="NCBI Taxonomy" id="5949"/>
    <lineage>
        <taxon>Eukaryota</taxon>
        <taxon>Sar</taxon>
        <taxon>Alveolata</taxon>
        <taxon>Ciliophora</taxon>
        <taxon>Intramacronucleata</taxon>
        <taxon>Spirotrichea</taxon>
        <taxon>Stichotrichia</taxon>
        <taxon>Sporadotrichida</taxon>
        <taxon>Oxytrichidae</taxon>
        <taxon>Stylonychinae</taxon>
        <taxon>Stylonychia</taxon>
    </lineage>
</organism>
<feature type="repeat" description="ANK" evidence="1">
    <location>
        <begin position="188"/>
        <end position="220"/>
    </location>
</feature>
<keyword evidence="1" id="KW-0040">ANK repeat</keyword>
<reference evidence="2 3" key="1">
    <citation type="submission" date="2014-06" db="EMBL/GenBank/DDBJ databases">
        <authorList>
            <person name="Swart Estienne"/>
        </authorList>
    </citation>
    <scope>NUCLEOTIDE SEQUENCE [LARGE SCALE GENOMIC DNA]</scope>
    <source>
        <strain evidence="2 3">130c</strain>
    </source>
</reference>
<dbReference type="InterPro" id="IPR052801">
    <property type="entry name" value="Ankyrin-EF-hand"/>
</dbReference>
<sequence length="316" mass="37095">MESIHNQQLIENVQQRIEISQAYIDEKESEEAKSQEWRQDLKIGDMVDVSLELPGFEAQNVWVQALIVSITDLTFLELDFIFDIWQEETLINKWSLKVAQFQRFRVQSDTGDYEDSQFGQYKGCCYKFDEWIPLNSQRIQPFLSQTLKGSNMRNKEKLLALPCSAFGTITELNSLTENGKYVDQANEYNESPLYIACLFGRFEVVEYLISIRANLNQRTDYDLSPLMAAIQEGHADIVRLLIRNGVAVNLNTKNAYFREEIVFQDEILKPIYENIDFERIKNLLMYHQQEIRVDQKKGTFKNLNKSIFRKVITEYF</sequence>
<evidence type="ECO:0000256" key="1">
    <source>
        <dbReference type="PROSITE-ProRule" id="PRU00023"/>
    </source>
</evidence>
<dbReference type="Gene3D" id="1.25.40.20">
    <property type="entry name" value="Ankyrin repeat-containing domain"/>
    <property type="match status" value="1"/>
</dbReference>
<dbReference type="PANTHER" id="PTHR24127:SF1">
    <property type="entry name" value="ANKYRIN REPEAT AND EF-HAND DOMAIN-CONTAINING PROTEIN 1"/>
    <property type="match status" value="1"/>
</dbReference>
<dbReference type="AlphaFoldDB" id="A0A078AXS6"/>
<dbReference type="InterPro" id="IPR036770">
    <property type="entry name" value="Ankyrin_rpt-contain_sf"/>
</dbReference>
<gene>
    <name evidence="2" type="primary">Contig3250.g3474</name>
    <name evidence="2" type="ORF">STYLEM_15966</name>
</gene>
<dbReference type="PROSITE" id="PS50297">
    <property type="entry name" value="ANK_REP_REGION"/>
    <property type="match status" value="2"/>
</dbReference>
<evidence type="ECO:0000313" key="3">
    <source>
        <dbReference type="Proteomes" id="UP000039865"/>
    </source>
</evidence>
<dbReference type="OrthoDB" id="10264606at2759"/>
<keyword evidence="3" id="KW-1185">Reference proteome</keyword>
<dbReference type="InterPro" id="IPR002110">
    <property type="entry name" value="Ankyrin_rpt"/>
</dbReference>